<accession>A0A8C5DWC7</accession>
<sequence length="153" mass="17375">MAFNFSANQFENAFTSHRLQNWCVSEQKSKRPRTRVGSTVIITDGRGHLLPGKKKSKSAQTDFRGTWDLPSPITRHHINPTSRSKEGLNRLQSWGFSCQHSTIPVGGSRSPSNYQVSPQYTGKTSKLTEKYTKRPQKHTKLFVSCYSSDWSLL</sequence>
<evidence type="ECO:0000313" key="5">
    <source>
        <dbReference type="Ensembl" id="ENSGWIP00000011261.1"/>
    </source>
</evidence>
<dbReference type="InterPro" id="IPR038797">
    <property type="entry name" value="Fltp"/>
</dbReference>
<dbReference type="AlphaFoldDB" id="A0A8C5DWC7"/>
<reference evidence="5" key="3">
    <citation type="submission" date="2025-09" db="UniProtKB">
        <authorList>
            <consortium name="Ensembl"/>
        </authorList>
    </citation>
    <scope>IDENTIFICATION</scope>
</reference>
<dbReference type="Pfam" id="PF22611">
    <property type="entry name" value="CFAP126"/>
    <property type="match status" value="1"/>
</dbReference>
<dbReference type="GO" id="GO:0044782">
    <property type="term" value="P:cilium organization"/>
    <property type="evidence" value="ECO:0007669"/>
    <property type="project" value="TreeGrafter"/>
</dbReference>
<protein>
    <recommendedName>
        <fullName evidence="2">Protein Flattop</fullName>
    </recommendedName>
    <alternativeName>
        <fullName evidence="3">Cilia- and flagella-associated protein 126</fullName>
    </alternativeName>
</protein>
<evidence type="ECO:0000256" key="3">
    <source>
        <dbReference type="ARBA" id="ARBA00033306"/>
    </source>
</evidence>
<evidence type="ECO:0000256" key="2">
    <source>
        <dbReference type="ARBA" id="ARBA00019181"/>
    </source>
</evidence>
<dbReference type="GO" id="GO:0036064">
    <property type="term" value="C:ciliary basal body"/>
    <property type="evidence" value="ECO:0007669"/>
    <property type="project" value="TreeGrafter"/>
</dbReference>
<proteinExistence type="inferred from homology"/>
<reference evidence="5" key="2">
    <citation type="submission" date="2025-08" db="UniProtKB">
        <authorList>
            <consortium name="Ensembl"/>
        </authorList>
    </citation>
    <scope>IDENTIFICATION</scope>
</reference>
<comment type="function">
    <text evidence="4">Microtubule inner protein (MIP) part of the dynein-decorated doublet microtubules (DMTs) in cilia axoneme. Acts as a regulator of cilium basal body docking and positioning in mono- and multiciliated cells. Regulates basal body docking and cilia formation in multiciliated lung cells. Regulates kinocilium positioning and stereocilia bundle morphogenesis in the inner ear.</text>
</comment>
<dbReference type="CDD" id="cd23705">
    <property type="entry name" value="Flattop"/>
    <property type="match status" value="1"/>
</dbReference>
<reference evidence="5" key="1">
    <citation type="submission" date="2020-06" db="EMBL/GenBank/DDBJ databases">
        <authorList>
            <consortium name="Wellcome Sanger Institute Data Sharing"/>
        </authorList>
    </citation>
    <scope>NUCLEOTIDE SEQUENCE [LARGE SCALE GENOMIC DNA]</scope>
</reference>
<organism evidence="5 6">
    <name type="scientific">Gouania willdenowi</name>
    <name type="common">Blunt-snouted clingfish</name>
    <name type="synonym">Lepadogaster willdenowi</name>
    <dbReference type="NCBI Taxonomy" id="441366"/>
    <lineage>
        <taxon>Eukaryota</taxon>
        <taxon>Metazoa</taxon>
        <taxon>Chordata</taxon>
        <taxon>Craniata</taxon>
        <taxon>Vertebrata</taxon>
        <taxon>Euteleostomi</taxon>
        <taxon>Actinopterygii</taxon>
        <taxon>Neopterygii</taxon>
        <taxon>Teleostei</taxon>
        <taxon>Neoteleostei</taxon>
        <taxon>Acanthomorphata</taxon>
        <taxon>Ovalentaria</taxon>
        <taxon>Blenniimorphae</taxon>
        <taxon>Blenniiformes</taxon>
        <taxon>Gobiesocoidei</taxon>
        <taxon>Gobiesocidae</taxon>
        <taxon>Gobiesocinae</taxon>
        <taxon>Gouania</taxon>
    </lineage>
</organism>
<evidence type="ECO:0000256" key="1">
    <source>
        <dbReference type="ARBA" id="ARBA00009887"/>
    </source>
</evidence>
<gene>
    <name evidence="5" type="primary">cfap126</name>
</gene>
<comment type="similarity">
    <text evidence="1">Belongs to the Flattop family.</text>
</comment>
<dbReference type="Proteomes" id="UP000694680">
    <property type="component" value="Chromosome 7"/>
</dbReference>
<evidence type="ECO:0000313" key="6">
    <source>
        <dbReference type="Proteomes" id="UP000694680"/>
    </source>
</evidence>
<keyword evidence="6" id="KW-1185">Reference proteome</keyword>
<dbReference type="PANTHER" id="PTHR34639:SF1">
    <property type="entry name" value="PROTEIN FLATTOP"/>
    <property type="match status" value="1"/>
</dbReference>
<dbReference type="PANTHER" id="PTHR34639">
    <property type="entry name" value="PROTEIN FLATTOP"/>
    <property type="match status" value="1"/>
</dbReference>
<name>A0A8C5DWC7_GOUWI</name>
<dbReference type="Ensembl" id="ENSGWIT00000012545.1">
    <property type="protein sequence ID" value="ENSGWIP00000011261.1"/>
    <property type="gene ID" value="ENSGWIG00000006623.1"/>
</dbReference>
<evidence type="ECO:0000256" key="4">
    <source>
        <dbReference type="ARBA" id="ARBA00045261"/>
    </source>
</evidence>